<evidence type="ECO:0000256" key="1">
    <source>
        <dbReference type="ARBA" id="ARBA00004828"/>
    </source>
</evidence>
<dbReference type="Gene3D" id="3.40.630.30">
    <property type="match status" value="1"/>
</dbReference>
<dbReference type="EMBL" id="NPDY01000013">
    <property type="protein sequence ID" value="PJZ69005.1"/>
    <property type="molecule type" value="Genomic_DNA"/>
</dbReference>
<accession>A0A2M9ZPY0</accession>
<dbReference type="Pfam" id="PF04768">
    <property type="entry name" value="NAT"/>
    <property type="match status" value="1"/>
</dbReference>
<dbReference type="GO" id="GO:0140085">
    <property type="term" value="F:L-amino-acid N-acetyltransferase activity"/>
    <property type="evidence" value="ECO:0007669"/>
    <property type="project" value="UniProtKB-ARBA"/>
</dbReference>
<dbReference type="InterPro" id="IPR016181">
    <property type="entry name" value="Acyl_CoA_acyltransferase"/>
</dbReference>
<dbReference type="PIRSF" id="PIRSF036441">
    <property type="entry name" value="NAGK_DUF619"/>
    <property type="match status" value="1"/>
</dbReference>
<gene>
    <name evidence="4" type="ORF">CH360_13155</name>
    <name evidence="5" type="ORF">CH373_04175</name>
</gene>
<name>A0A2M9ZPY0_9LEPT</name>
<comment type="pathway">
    <text evidence="1">Amino-acid biosynthesis; L-arginine biosynthesis; N(2)-acetyl-L-ornithine from L-glutamate: step 2/4.</text>
</comment>
<dbReference type="EMBL" id="NPDZ01000002">
    <property type="protein sequence ID" value="PJZ74126.1"/>
    <property type="molecule type" value="Genomic_DNA"/>
</dbReference>
<keyword evidence="6" id="KW-1185">Reference proteome</keyword>
<evidence type="ECO:0000259" key="3">
    <source>
        <dbReference type="PROSITE" id="PS51731"/>
    </source>
</evidence>
<organism evidence="5 7">
    <name type="scientific">Leptospira perolatii</name>
    <dbReference type="NCBI Taxonomy" id="2023191"/>
    <lineage>
        <taxon>Bacteria</taxon>
        <taxon>Pseudomonadati</taxon>
        <taxon>Spirochaetota</taxon>
        <taxon>Spirochaetia</taxon>
        <taxon>Leptospirales</taxon>
        <taxon>Leptospiraceae</taxon>
        <taxon>Leptospira</taxon>
    </lineage>
</organism>
<evidence type="ECO:0000313" key="4">
    <source>
        <dbReference type="EMBL" id="PJZ69005.1"/>
    </source>
</evidence>
<keyword evidence="2" id="KW-0808">Transferase</keyword>
<evidence type="ECO:0000256" key="2">
    <source>
        <dbReference type="ARBA" id="ARBA00022679"/>
    </source>
</evidence>
<dbReference type="RefSeq" id="WP_100714510.1">
    <property type="nucleotide sequence ID" value="NZ_NPDY01000013.1"/>
</dbReference>
<evidence type="ECO:0000313" key="7">
    <source>
        <dbReference type="Proteomes" id="UP000231990"/>
    </source>
</evidence>
<protein>
    <submittedName>
        <fullName evidence="5">Acetylglutamate kinase</fullName>
    </submittedName>
</protein>
<proteinExistence type="predicted"/>
<dbReference type="AlphaFoldDB" id="A0A2M9ZPY0"/>
<dbReference type="GO" id="GO:0006526">
    <property type="term" value="P:L-arginine biosynthetic process"/>
    <property type="evidence" value="ECO:0007669"/>
    <property type="project" value="InterPro"/>
</dbReference>
<evidence type="ECO:0000313" key="5">
    <source>
        <dbReference type="EMBL" id="PJZ74126.1"/>
    </source>
</evidence>
<dbReference type="Proteomes" id="UP000231962">
    <property type="component" value="Unassembled WGS sequence"/>
</dbReference>
<dbReference type="SUPFAM" id="SSF55729">
    <property type="entry name" value="Acyl-CoA N-acyltransferases (Nat)"/>
    <property type="match status" value="1"/>
</dbReference>
<dbReference type="GO" id="GO:0003991">
    <property type="term" value="F:acetylglutamate kinase activity"/>
    <property type="evidence" value="ECO:0007669"/>
    <property type="project" value="InterPro"/>
</dbReference>
<dbReference type="Gene3D" id="3.40.1160.10">
    <property type="entry name" value="Acetylglutamate kinase-like"/>
    <property type="match status" value="1"/>
</dbReference>
<dbReference type="GO" id="GO:0005737">
    <property type="term" value="C:cytoplasm"/>
    <property type="evidence" value="ECO:0007669"/>
    <property type="project" value="InterPro"/>
</dbReference>
<sequence>MNHQEILLKLLEVTENSKDSFQFLKLFRSLEPEKFAIIHANSETLVESAEALLYNLKLLQKLELFPIVVLEKDAVSYANLFFRAPSPTKVTLKEVKDRNQEDFSEPMPGAQSLPAKWFRTPSQPLESVKLSLKERKIPVFVTDVNGQEVYTYLAKLCSQLSTRKLVLLTVRGGVHTPKNKKISILDFESTEEISAEDRNLAQDCRKIYEIVRDPNFQIAVTSAPGLLKELFTIKGSGTLFRKKNKIEFHDDITKLDRTKLNQLIENAFRRKLKEGFWENQFSGILLESEYKGCAIFQKTDWGTFLSKFAVDEIARGEGVGRDIWDAMLERYPKVFWRARSENSISKWYTKECDGMLKEEVWIYFWIGLHDSEIPEVCKFLRNFPVDLESNESAESKSFLSA</sequence>
<dbReference type="InterPro" id="IPR006855">
    <property type="entry name" value="Vertebrate-like_GNAT_dom"/>
</dbReference>
<evidence type="ECO:0000313" key="6">
    <source>
        <dbReference type="Proteomes" id="UP000231962"/>
    </source>
</evidence>
<feature type="domain" description="N-acetyltransferase" evidence="3">
    <location>
        <begin position="244"/>
        <end position="389"/>
    </location>
</feature>
<dbReference type="PANTHER" id="PTHR23342:SF0">
    <property type="entry name" value="N-ACETYLGLUTAMATE SYNTHASE, MITOCHONDRIAL"/>
    <property type="match status" value="1"/>
</dbReference>
<reference evidence="6 7" key="1">
    <citation type="submission" date="2017-07" db="EMBL/GenBank/DDBJ databases">
        <title>Leptospira spp. isolated from tropical soils.</title>
        <authorList>
            <person name="Thibeaux R."/>
            <person name="Iraola G."/>
            <person name="Ferres I."/>
            <person name="Bierque E."/>
            <person name="Girault D."/>
            <person name="Soupe-Gilbert M.-E."/>
            <person name="Picardeau M."/>
            <person name="Goarant C."/>
        </authorList>
    </citation>
    <scope>NUCLEOTIDE SEQUENCE [LARGE SCALE GENOMIC DNA]</scope>
    <source>
        <strain evidence="5 7">FH1-B-B1</strain>
        <strain evidence="4 6">FH1-B-C1</strain>
    </source>
</reference>
<dbReference type="InterPro" id="IPR011242">
    <property type="entry name" value="ArgB_GNAT"/>
</dbReference>
<dbReference type="Proteomes" id="UP000231990">
    <property type="component" value="Unassembled WGS sequence"/>
</dbReference>
<dbReference type="OrthoDB" id="9803155at2"/>
<dbReference type="PROSITE" id="PS51731">
    <property type="entry name" value="GNAT_NAGS"/>
    <property type="match status" value="1"/>
</dbReference>
<keyword evidence="5" id="KW-0418">Kinase</keyword>
<dbReference type="InterPro" id="IPR036393">
    <property type="entry name" value="AceGlu_kinase-like_sf"/>
</dbReference>
<dbReference type="PANTHER" id="PTHR23342">
    <property type="entry name" value="N-ACETYLGLUTAMATE SYNTHASE"/>
    <property type="match status" value="1"/>
</dbReference>
<comment type="caution">
    <text evidence="5">The sequence shown here is derived from an EMBL/GenBank/DDBJ whole genome shotgun (WGS) entry which is preliminary data.</text>
</comment>